<dbReference type="SUPFAM" id="SSF53955">
    <property type="entry name" value="Lysozyme-like"/>
    <property type="match status" value="1"/>
</dbReference>
<dbReference type="EMBL" id="BARS01040539">
    <property type="protein sequence ID" value="GAG36801.1"/>
    <property type="molecule type" value="Genomic_DNA"/>
</dbReference>
<proteinExistence type="predicted"/>
<evidence type="ECO:0008006" key="2">
    <source>
        <dbReference type="Google" id="ProtNLM"/>
    </source>
</evidence>
<reference evidence="1" key="1">
    <citation type="journal article" date="2014" name="Front. Microbiol.">
        <title>High frequency of phylogenetically diverse reductive dehalogenase-homologous genes in deep subseafloor sedimentary metagenomes.</title>
        <authorList>
            <person name="Kawai M."/>
            <person name="Futagami T."/>
            <person name="Toyoda A."/>
            <person name="Takaki Y."/>
            <person name="Nishi S."/>
            <person name="Hori S."/>
            <person name="Arai W."/>
            <person name="Tsubouchi T."/>
            <person name="Morono Y."/>
            <person name="Uchiyama I."/>
            <person name="Ito T."/>
            <person name="Fujiyama A."/>
            <person name="Inagaki F."/>
            <person name="Takami H."/>
        </authorList>
    </citation>
    <scope>NUCLEOTIDE SEQUENCE</scope>
    <source>
        <strain evidence="1">Expedition CK06-06</strain>
    </source>
</reference>
<dbReference type="AlphaFoldDB" id="X0YJ07"/>
<dbReference type="InterPro" id="IPR023346">
    <property type="entry name" value="Lysozyme-like_dom_sf"/>
</dbReference>
<name>X0YJ07_9ZZZZ</name>
<sequence length="100" mass="10720">MAGTAAETFLAGYRAGGGDPAWEEHLVNDVIPCESGWNVDSGGYHYGLAQFAPGTWAAAECSPGADWRDPWEQGCAVASWMSQIPGRWGTSAGWPICWWA</sequence>
<gene>
    <name evidence="1" type="ORF">S01H1_61776</name>
</gene>
<organism evidence="1">
    <name type="scientific">marine sediment metagenome</name>
    <dbReference type="NCBI Taxonomy" id="412755"/>
    <lineage>
        <taxon>unclassified sequences</taxon>
        <taxon>metagenomes</taxon>
        <taxon>ecological metagenomes</taxon>
    </lineage>
</organism>
<comment type="caution">
    <text evidence="1">The sequence shown here is derived from an EMBL/GenBank/DDBJ whole genome shotgun (WGS) entry which is preliminary data.</text>
</comment>
<dbReference type="Gene3D" id="1.10.530.10">
    <property type="match status" value="1"/>
</dbReference>
<protein>
    <recommendedName>
        <fullName evidence="2">Transglycosylase SLT domain-containing protein</fullName>
    </recommendedName>
</protein>
<evidence type="ECO:0000313" key="1">
    <source>
        <dbReference type="EMBL" id="GAG36801.1"/>
    </source>
</evidence>
<accession>X0YJ07</accession>